<gene>
    <name evidence="1" type="ORF">SAMN05660461_0819</name>
</gene>
<organism evidence="1 2">
    <name type="scientific">Chitinophaga ginsengisegetis</name>
    <dbReference type="NCBI Taxonomy" id="393003"/>
    <lineage>
        <taxon>Bacteria</taxon>
        <taxon>Pseudomonadati</taxon>
        <taxon>Bacteroidota</taxon>
        <taxon>Chitinophagia</taxon>
        <taxon>Chitinophagales</taxon>
        <taxon>Chitinophagaceae</taxon>
        <taxon>Chitinophaga</taxon>
    </lineage>
</organism>
<reference evidence="2" key="1">
    <citation type="submission" date="2017-02" db="EMBL/GenBank/DDBJ databases">
        <authorList>
            <person name="Varghese N."/>
            <person name="Submissions S."/>
        </authorList>
    </citation>
    <scope>NUCLEOTIDE SEQUENCE [LARGE SCALE GENOMIC DNA]</scope>
    <source>
        <strain evidence="2">DSM 18108</strain>
    </source>
</reference>
<name>A0A1T5N957_9BACT</name>
<dbReference type="STRING" id="393003.SAMN05660461_0819"/>
<sequence>MKKNTLTTGMFMLCGITLMQNKVQEKVPCKIIITIYHHPRSAPVNAHTGTTASSNCGETANSLTIYYLPANP</sequence>
<accession>A0A1T5N957</accession>
<evidence type="ECO:0000313" key="1">
    <source>
        <dbReference type="EMBL" id="SKC97025.1"/>
    </source>
</evidence>
<keyword evidence="2" id="KW-1185">Reference proteome</keyword>
<protein>
    <submittedName>
        <fullName evidence="1">Uncharacterized protein</fullName>
    </submittedName>
</protein>
<proteinExistence type="predicted"/>
<dbReference type="AlphaFoldDB" id="A0A1T5N957"/>
<dbReference type="Proteomes" id="UP000190166">
    <property type="component" value="Unassembled WGS sequence"/>
</dbReference>
<evidence type="ECO:0000313" key="2">
    <source>
        <dbReference type="Proteomes" id="UP000190166"/>
    </source>
</evidence>
<dbReference type="EMBL" id="FUZZ01000001">
    <property type="protein sequence ID" value="SKC97025.1"/>
    <property type="molecule type" value="Genomic_DNA"/>
</dbReference>